<reference evidence="2" key="1">
    <citation type="submission" date="2022-11" db="UniProtKB">
        <authorList>
            <consortium name="WormBaseParasite"/>
        </authorList>
    </citation>
    <scope>IDENTIFICATION</scope>
</reference>
<organism evidence="1 2">
    <name type="scientific">Parascaris equorum</name>
    <name type="common">Equine roundworm</name>
    <dbReference type="NCBI Taxonomy" id="6256"/>
    <lineage>
        <taxon>Eukaryota</taxon>
        <taxon>Metazoa</taxon>
        <taxon>Ecdysozoa</taxon>
        <taxon>Nematoda</taxon>
        <taxon>Chromadorea</taxon>
        <taxon>Rhabditida</taxon>
        <taxon>Spirurina</taxon>
        <taxon>Ascaridomorpha</taxon>
        <taxon>Ascaridoidea</taxon>
        <taxon>Ascarididae</taxon>
        <taxon>Parascaris</taxon>
    </lineage>
</organism>
<sequence>MEIEVNFTTENLRMTKSVDSQFEILRETIFTRSQIRYNLLQHFCVRRRFLQRGHPEQNWQGIKGMTSNGQIFLATKQFHKWFHKRIECTRFGDHLRTRGYQCRY</sequence>
<dbReference type="WBParaSite" id="PEQ_0000202501-mRNA-1">
    <property type="protein sequence ID" value="PEQ_0000202501-mRNA-1"/>
    <property type="gene ID" value="PEQ_0000202501"/>
</dbReference>
<dbReference type="Proteomes" id="UP000887564">
    <property type="component" value="Unplaced"/>
</dbReference>
<name>A0A914RBD4_PAREQ</name>
<keyword evidence="1" id="KW-1185">Reference proteome</keyword>
<proteinExistence type="predicted"/>
<dbReference type="AlphaFoldDB" id="A0A914RBD4"/>
<protein>
    <submittedName>
        <fullName evidence="2">Uncharacterized protein</fullName>
    </submittedName>
</protein>
<accession>A0A914RBD4</accession>
<evidence type="ECO:0000313" key="1">
    <source>
        <dbReference type="Proteomes" id="UP000887564"/>
    </source>
</evidence>
<evidence type="ECO:0000313" key="2">
    <source>
        <dbReference type="WBParaSite" id="PEQ_0000202501-mRNA-1"/>
    </source>
</evidence>